<evidence type="ECO:0000313" key="2">
    <source>
        <dbReference type="Proteomes" id="UP000266178"/>
    </source>
</evidence>
<accession>A0A399FCP0</accession>
<protein>
    <submittedName>
        <fullName evidence="1">Uncharacterized protein</fullName>
    </submittedName>
</protein>
<dbReference type="RefSeq" id="WP_119355637.1">
    <property type="nucleotide sequence ID" value="NZ_BJXM01000022.1"/>
</dbReference>
<reference evidence="1 2" key="1">
    <citation type="submission" date="2018-08" db="EMBL/GenBank/DDBJ databases">
        <title>Meiothermus granaticius genome AF-68 sequencing project.</title>
        <authorList>
            <person name="Da Costa M.S."/>
            <person name="Albuquerque L."/>
            <person name="Raposo P."/>
            <person name="Froufe H.J.C."/>
            <person name="Barroso C.S."/>
            <person name="Egas C."/>
        </authorList>
    </citation>
    <scope>NUCLEOTIDE SEQUENCE [LARGE SCALE GENOMIC DNA]</scope>
    <source>
        <strain evidence="1 2">AF-68</strain>
    </source>
</reference>
<comment type="caution">
    <text evidence="1">The sequence shown here is derived from an EMBL/GenBank/DDBJ whole genome shotgun (WGS) entry which is preliminary data.</text>
</comment>
<dbReference type="AlphaFoldDB" id="A0A399FCP0"/>
<gene>
    <name evidence="1" type="ORF">Mgrana_00096</name>
</gene>
<keyword evidence="2" id="KW-1185">Reference proteome</keyword>
<dbReference type="EMBL" id="QWLB01000001">
    <property type="protein sequence ID" value="RIH94010.1"/>
    <property type="molecule type" value="Genomic_DNA"/>
</dbReference>
<proteinExistence type="predicted"/>
<name>A0A399FCP0_9DEIN</name>
<evidence type="ECO:0000313" key="1">
    <source>
        <dbReference type="EMBL" id="RIH94010.1"/>
    </source>
</evidence>
<dbReference type="Proteomes" id="UP000266178">
    <property type="component" value="Unassembled WGS sequence"/>
</dbReference>
<organism evidence="1 2">
    <name type="scientific">Meiothermus granaticius NBRC 107808</name>
    <dbReference type="NCBI Taxonomy" id="1227551"/>
    <lineage>
        <taxon>Bacteria</taxon>
        <taxon>Thermotogati</taxon>
        <taxon>Deinococcota</taxon>
        <taxon>Deinococci</taxon>
        <taxon>Thermales</taxon>
        <taxon>Thermaceae</taxon>
        <taxon>Meiothermus</taxon>
    </lineage>
</organism>
<sequence length="72" mass="7871">MTTKEVTHTYVFPNGAAVEISGVPTLWDPQDDTLFFAPEVADHLSDLIDQAAEMKPAPGETMRLEYRGGCST</sequence>